<dbReference type="GO" id="GO:0006508">
    <property type="term" value="P:proteolysis"/>
    <property type="evidence" value="ECO:0007669"/>
    <property type="project" value="UniProtKB-KW"/>
</dbReference>
<evidence type="ECO:0000256" key="5">
    <source>
        <dbReference type="ARBA" id="ARBA00022801"/>
    </source>
</evidence>
<evidence type="ECO:0000256" key="1">
    <source>
        <dbReference type="ARBA" id="ARBA00004651"/>
    </source>
</evidence>
<feature type="transmembrane region" description="Helical" evidence="8">
    <location>
        <begin position="123"/>
        <end position="141"/>
    </location>
</feature>
<dbReference type="RefSeq" id="WP_099509226.1">
    <property type="nucleotide sequence ID" value="NZ_CP016616.1"/>
</dbReference>
<keyword evidence="3" id="KW-0645">Protease</keyword>
<dbReference type="GO" id="GO:0008233">
    <property type="term" value="F:peptidase activity"/>
    <property type="evidence" value="ECO:0007669"/>
    <property type="project" value="UniProtKB-KW"/>
</dbReference>
<evidence type="ECO:0000256" key="6">
    <source>
        <dbReference type="ARBA" id="ARBA00022989"/>
    </source>
</evidence>
<reference evidence="9" key="1">
    <citation type="submission" date="2016-07" db="EMBL/GenBank/DDBJ databases">
        <title>Microvirga ossetica sp. nov. a new species of rhizobia isolated from root nodules of the legume species Vicia alpestris Steven originated from North Ossetia region in the Caucasus.</title>
        <authorList>
            <person name="Safronova V.I."/>
            <person name="Kuznetsova I.G."/>
            <person name="Sazanova A.L."/>
            <person name="Belimov A."/>
            <person name="Andronov E."/>
            <person name="Osledkin Y.S."/>
            <person name="Onishchuk O.P."/>
            <person name="Kurchak O.N."/>
            <person name="Shaposhnikov A.I."/>
            <person name="Willems A."/>
            <person name="Tikhonovich I.A."/>
        </authorList>
    </citation>
    <scope>NUCLEOTIDE SEQUENCE [LARGE SCALE GENOMIC DNA]</scope>
    <source>
        <strain evidence="9">V5/3M</strain>
    </source>
</reference>
<feature type="transmembrane region" description="Helical" evidence="8">
    <location>
        <begin position="289"/>
        <end position="311"/>
    </location>
</feature>
<evidence type="ECO:0000256" key="7">
    <source>
        <dbReference type="ARBA" id="ARBA00023136"/>
    </source>
</evidence>
<protein>
    <recommendedName>
        <fullName evidence="10">Exosortase/archaeosortase family protein</fullName>
    </recommendedName>
</protein>
<dbReference type="NCBIfam" id="TIGR04178">
    <property type="entry name" value="exo_archaeo"/>
    <property type="match status" value="1"/>
</dbReference>
<dbReference type="EMBL" id="CP016616">
    <property type="protein sequence ID" value="ANY78235.1"/>
    <property type="molecule type" value="Genomic_DNA"/>
</dbReference>
<feature type="transmembrane region" description="Helical" evidence="8">
    <location>
        <begin position="213"/>
        <end position="237"/>
    </location>
</feature>
<keyword evidence="5" id="KW-0378">Hydrolase</keyword>
<evidence type="ECO:0000256" key="8">
    <source>
        <dbReference type="SAM" id="Phobius"/>
    </source>
</evidence>
<evidence type="ECO:0000256" key="4">
    <source>
        <dbReference type="ARBA" id="ARBA00022692"/>
    </source>
</evidence>
<name>A0A1B2EE38_9HYPH</name>
<dbReference type="KEGG" id="moc:BB934_08310"/>
<dbReference type="InterPro" id="IPR026392">
    <property type="entry name" value="Exo/Archaeosortase_dom"/>
</dbReference>
<accession>A0A1B2EE38</accession>
<feature type="transmembrane region" description="Helical" evidence="8">
    <location>
        <begin position="178"/>
        <end position="201"/>
    </location>
</feature>
<gene>
    <name evidence="9" type="ORF">BB934_08310</name>
</gene>
<evidence type="ECO:0000256" key="2">
    <source>
        <dbReference type="ARBA" id="ARBA00022475"/>
    </source>
</evidence>
<keyword evidence="6 8" id="KW-1133">Transmembrane helix</keyword>
<feature type="transmembrane region" description="Helical" evidence="8">
    <location>
        <begin position="53"/>
        <end position="70"/>
    </location>
</feature>
<keyword evidence="4 8" id="KW-0812">Transmembrane</keyword>
<dbReference type="OrthoDB" id="8393871at2"/>
<evidence type="ECO:0000256" key="3">
    <source>
        <dbReference type="ARBA" id="ARBA00022670"/>
    </source>
</evidence>
<keyword evidence="7 8" id="KW-0472">Membrane</keyword>
<sequence length="443" mass="47269">MITDKQGTTAVVSRNELFAGLVVVGFANGISERVGNAVANTGVAAALVNTFDISIIVWVAWVLSLAFLLRGPMQPVSRSDRLVAAGALLAFLVPVVPLSWLALAGMAIHLLRTSSRSSLLHRGTWILLALTVPMFWSRLLFAALSGSILQADAALVGWLVGTPRLGNAIQFVDGSGYLWIAPGCSSLANVSLAILCWVTVAKVSDRHGSLRDLGWVALACMAVVVINVTRISLLGLYPEHFDLIHGAVGATVASWLILGATVAICLFGARRDVAARASFPSDVTIRPSLGIGFSLLLAATVFLKLPGLTLLTPAAPEVPVFPGGVTELLEQRGFEVRRITPAEDLAWVYGTAEGCQVRVTEVAPQGWQRSLLAQLAGEQRLVFLFGGETYSEQPVLKTRADFYWGKLNRYFGRSVPGRPVLAAIVTSACENPPLHELADLSSR</sequence>
<feature type="transmembrane region" description="Helical" evidence="8">
    <location>
        <begin position="82"/>
        <end position="103"/>
    </location>
</feature>
<proteinExistence type="predicted"/>
<dbReference type="GO" id="GO:0005886">
    <property type="term" value="C:plasma membrane"/>
    <property type="evidence" value="ECO:0007669"/>
    <property type="project" value="UniProtKB-SubCell"/>
</dbReference>
<evidence type="ECO:0008006" key="10">
    <source>
        <dbReference type="Google" id="ProtNLM"/>
    </source>
</evidence>
<dbReference type="AlphaFoldDB" id="A0A1B2EE38"/>
<organism evidence="9">
    <name type="scientific">Microvirga ossetica</name>
    <dbReference type="NCBI Taxonomy" id="1882682"/>
    <lineage>
        <taxon>Bacteria</taxon>
        <taxon>Pseudomonadati</taxon>
        <taxon>Pseudomonadota</taxon>
        <taxon>Alphaproteobacteria</taxon>
        <taxon>Hyphomicrobiales</taxon>
        <taxon>Methylobacteriaceae</taxon>
        <taxon>Microvirga</taxon>
    </lineage>
</organism>
<feature type="transmembrane region" description="Helical" evidence="8">
    <location>
        <begin position="243"/>
        <end position="269"/>
    </location>
</feature>
<comment type="subcellular location">
    <subcellularLocation>
        <location evidence="1">Cell membrane</location>
        <topology evidence="1">Multi-pass membrane protein</topology>
    </subcellularLocation>
</comment>
<evidence type="ECO:0000313" key="9">
    <source>
        <dbReference type="EMBL" id="ANY78235.1"/>
    </source>
</evidence>
<keyword evidence="2" id="KW-1003">Cell membrane</keyword>